<dbReference type="Gene3D" id="3.10.20.90">
    <property type="entry name" value="Phosphatidylinositol 3-kinase Catalytic Subunit, Chain A, domain 1"/>
    <property type="match status" value="1"/>
</dbReference>
<dbReference type="InterPro" id="IPR000270">
    <property type="entry name" value="PB1_dom"/>
</dbReference>
<dbReference type="InterPro" id="IPR053793">
    <property type="entry name" value="PB1-like"/>
</dbReference>
<dbReference type="SUPFAM" id="SSF54277">
    <property type="entry name" value="CAD &amp; PB1 domains"/>
    <property type="match status" value="1"/>
</dbReference>
<dbReference type="EMBL" id="JACTNZ010000002">
    <property type="protein sequence ID" value="KAG5560389.1"/>
    <property type="molecule type" value="Genomic_DNA"/>
</dbReference>
<protein>
    <recommendedName>
        <fullName evidence="1">PB1 domain-containing protein</fullName>
    </recommendedName>
</protein>
<feature type="domain" description="PB1" evidence="1">
    <location>
        <begin position="338"/>
        <end position="423"/>
    </location>
</feature>
<dbReference type="PROSITE" id="PS51745">
    <property type="entry name" value="PB1"/>
    <property type="match status" value="1"/>
</dbReference>
<evidence type="ECO:0000313" key="3">
    <source>
        <dbReference type="Proteomes" id="UP000823749"/>
    </source>
</evidence>
<organism evidence="2 3">
    <name type="scientific">Rhododendron griersonianum</name>
    <dbReference type="NCBI Taxonomy" id="479676"/>
    <lineage>
        <taxon>Eukaryota</taxon>
        <taxon>Viridiplantae</taxon>
        <taxon>Streptophyta</taxon>
        <taxon>Embryophyta</taxon>
        <taxon>Tracheophyta</taxon>
        <taxon>Spermatophyta</taxon>
        <taxon>Magnoliopsida</taxon>
        <taxon>eudicotyledons</taxon>
        <taxon>Gunneridae</taxon>
        <taxon>Pentapetalae</taxon>
        <taxon>asterids</taxon>
        <taxon>Ericales</taxon>
        <taxon>Ericaceae</taxon>
        <taxon>Ericoideae</taxon>
        <taxon>Rhodoreae</taxon>
        <taxon>Rhododendron</taxon>
    </lineage>
</organism>
<proteinExistence type="predicted"/>
<comment type="caution">
    <text evidence="2">The sequence shown here is derived from an EMBL/GenBank/DDBJ whole genome shotgun (WGS) entry which is preliminary data.</text>
</comment>
<dbReference type="Proteomes" id="UP000823749">
    <property type="component" value="Chromosome 2"/>
</dbReference>
<dbReference type="AlphaFoldDB" id="A0AAV6L6Y6"/>
<dbReference type="SMART" id="SM00666">
    <property type="entry name" value="PB1"/>
    <property type="match status" value="1"/>
</dbReference>
<evidence type="ECO:0000259" key="1">
    <source>
        <dbReference type="PROSITE" id="PS51745"/>
    </source>
</evidence>
<dbReference type="CDD" id="cd05992">
    <property type="entry name" value="PB1"/>
    <property type="match status" value="1"/>
</dbReference>
<accession>A0AAV6L6Y6</accession>
<sequence length="423" mass="47676">MAAPTNSGEWDMATEDLFSNLSPLLSPAFSPLHLTPSLPPHFLPSSSSMVIYQGSNQSMDDPPQNQEQEDIVDPALYLAGDSALLQQQQQLRQNWSEASDWRPREGIMTMNVLELQSNNQGFEESNMGFEEESEEMMTCFYFPPSSPTYFPLYRPMPSVFFVSSEQENISLALSYQHILEDKSGALHVINGVERKNDIYQLLFDGFASYLRNKFGDLDQIARAPGVVPKGMESLVDNILQQADYAESEATLRRINWLEQPDKDMVDQPVFEIVGVVQQLIQNRGGELNVIVGGGVLMINRLERRDCRSSPMTPETLRICQAKASVRVWLGHGGQWVAETRLRCNRLKSGSFTTVEDAISAYEVVELEQEVKKRLPLEAGTYNINYKDEDDDLILISCDEDLEECISSSSPLGSRCHELFLKPK</sequence>
<name>A0AAV6L6Y6_9ERIC</name>
<dbReference type="Pfam" id="PF00564">
    <property type="entry name" value="PB1"/>
    <property type="match status" value="1"/>
</dbReference>
<gene>
    <name evidence="2" type="ORF">RHGRI_003638</name>
</gene>
<keyword evidence="3" id="KW-1185">Reference proteome</keyword>
<reference evidence="2" key="1">
    <citation type="submission" date="2020-08" db="EMBL/GenBank/DDBJ databases">
        <title>Plant Genome Project.</title>
        <authorList>
            <person name="Zhang R.-G."/>
        </authorList>
    </citation>
    <scope>NUCLEOTIDE SEQUENCE</scope>
    <source>
        <strain evidence="2">WSP0</strain>
        <tissue evidence="2">Leaf</tissue>
    </source>
</reference>
<evidence type="ECO:0000313" key="2">
    <source>
        <dbReference type="EMBL" id="KAG5560389.1"/>
    </source>
</evidence>